<proteinExistence type="inferred from homology"/>
<name>A0A0K6I3X0_9HYPH</name>
<evidence type="ECO:0000256" key="8">
    <source>
        <dbReference type="ARBA" id="ARBA00023316"/>
    </source>
</evidence>
<dbReference type="UniPathway" id="UPA00219"/>
<protein>
    <submittedName>
        <fullName evidence="11">Lipoprotein-anchoring transpeptidase ErfK/SrfK</fullName>
    </submittedName>
</protein>
<keyword evidence="3" id="KW-0328">Glycosyltransferase</keyword>
<dbReference type="Gene3D" id="2.40.440.10">
    <property type="entry name" value="L,D-transpeptidase catalytic domain-like"/>
    <property type="match status" value="1"/>
</dbReference>
<evidence type="ECO:0000256" key="6">
    <source>
        <dbReference type="ARBA" id="ARBA00022960"/>
    </source>
</evidence>
<dbReference type="FunFam" id="2.40.440.10:FF:000002">
    <property type="entry name" value="L,D-transpeptidase ErfK/SrfK"/>
    <property type="match status" value="1"/>
</dbReference>
<evidence type="ECO:0000313" key="11">
    <source>
        <dbReference type="EMBL" id="CUA97849.1"/>
    </source>
</evidence>
<dbReference type="SUPFAM" id="SSF141523">
    <property type="entry name" value="L,D-transpeptidase catalytic domain-like"/>
    <property type="match status" value="1"/>
</dbReference>
<evidence type="ECO:0000256" key="1">
    <source>
        <dbReference type="ARBA" id="ARBA00004752"/>
    </source>
</evidence>
<dbReference type="InterPro" id="IPR038063">
    <property type="entry name" value="Transpep_catalytic_dom"/>
</dbReference>
<feature type="active site" description="Proton donor/acceptor" evidence="9">
    <location>
        <position position="206"/>
    </location>
</feature>
<gene>
    <name evidence="11" type="ORF">Ga0061067_108112</name>
</gene>
<dbReference type="GO" id="GO:0005576">
    <property type="term" value="C:extracellular region"/>
    <property type="evidence" value="ECO:0007669"/>
    <property type="project" value="TreeGrafter"/>
</dbReference>
<keyword evidence="4" id="KW-0808">Transferase</keyword>
<dbReference type="InterPro" id="IPR005490">
    <property type="entry name" value="LD_TPept_cat_dom"/>
</dbReference>
<dbReference type="AlphaFoldDB" id="A0A0K6I3X0"/>
<organism evidence="11 12">
    <name type="scientific">Pannonibacter indicus</name>
    <dbReference type="NCBI Taxonomy" id="466044"/>
    <lineage>
        <taxon>Bacteria</taxon>
        <taxon>Pseudomonadati</taxon>
        <taxon>Pseudomonadota</taxon>
        <taxon>Alphaproteobacteria</taxon>
        <taxon>Hyphomicrobiales</taxon>
        <taxon>Stappiaceae</taxon>
        <taxon>Pannonibacter</taxon>
    </lineage>
</organism>
<evidence type="ECO:0000256" key="2">
    <source>
        <dbReference type="ARBA" id="ARBA00005992"/>
    </source>
</evidence>
<evidence type="ECO:0000256" key="5">
    <source>
        <dbReference type="ARBA" id="ARBA00022801"/>
    </source>
</evidence>
<dbReference type="PROSITE" id="PS52029">
    <property type="entry name" value="LD_TPASE"/>
    <property type="match status" value="1"/>
</dbReference>
<evidence type="ECO:0000256" key="3">
    <source>
        <dbReference type="ARBA" id="ARBA00022676"/>
    </source>
</evidence>
<dbReference type="EMBL" id="CYHE01000008">
    <property type="protein sequence ID" value="CUA97849.1"/>
    <property type="molecule type" value="Genomic_DNA"/>
</dbReference>
<dbReference type="GO" id="GO:0018104">
    <property type="term" value="P:peptidoglycan-protein cross-linking"/>
    <property type="evidence" value="ECO:0007669"/>
    <property type="project" value="TreeGrafter"/>
</dbReference>
<evidence type="ECO:0000313" key="12">
    <source>
        <dbReference type="Proteomes" id="UP000183900"/>
    </source>
</evidence>
<feature type="domain" description="L,D-TPase catalytic" evidence="10">
    <location>
        <begin position="109"/>
        <end position="246"/>
    </location>
</feature>
<comment type="similarity">
    <text evidence="2">Belongs to the YkuD family.</text>
</comment>
<accession>A0A0K6I3X0</accession>
<dbReference type="GO" id="GO:0071972">
    <property type="term" value="F:peptidoglycan L,D-transpeptidase activity"/>
    <property type="evidence" value="ECO:0007669"/>
    <property type="project" value="TreeGrafter"/>
</dbReference>
<keyword evidence="11" id="KW-0449">Lipoprotein</keyword>
<dbReference type="PANTHER" id="PTHR30582">
    <property type="entry name" value="L,D-TRANSPEPTIDASE"/>
    <property type="match status" value="1"/>
</dbReference>
<dbReference type="GO" id="GO:0008360">
    <property type="term" value="P:regulation of cell shape"/>
    <property type="evidence" value="ECO:0007669"/>
    <property type="project" value="UniProtKB-UniRule"/>
</dbReference>
<keyword evidence="6 9" id="KW-0133">Cell shape</keyword>
<keyword evidence="12" id="KW-1185">Reference proteome</keyword>
<dbReference type="CDD" id="cd16913">
    <property type="entry name" value="YkuD_like"/>
    <property type="match status" value="1"/>
</dbReference>
<dbReference type="GO" id="GO:0016757">
    <property type="term" value="F:glycosyltransferase activity"/>
    <property type="evidence" value="ECO:0007669"/>
    <property type="project" value="UniProtKB-KW"/>
</dbReference>
<dbReference type="PANTHER" id="PTHR30582:SF24">
    <property type="entry name" value="L,D-TRANSPEPTIDASE ERFK_SRFK-RELATED"/>
    <property type="match status" value="1"/>
</dbReference>
<dbReference type="GO" id="GO:0071555">
    <property type="term" value="P:cell wall organization"/>
    <property type="evidence" value="ECO:0007669"/>
    <property type="project" value="UniProtKB-UniRule"/>
</dbReference>
<comment type="pathway">
    <text evidence="1 9">Cell wall biogenesis; peptidoglycan biosynthesis.</text>
</comment>
<evidence type="ECO:0000256" key="9">
    <source>
        <dbReference type="PROSITE-ProRule" id="PRU01373"/>
    </source>
</evidence>
<sequence length="267" mass="30036">MTVRQVKGEPKMAADVASEFENGSRGLSRRGFLFTGAALMALSAAGCQTLEQPVGLPNQPPLPDEKFDYDLAYAARKDGDWDIPAIKYKNFDRQFWRQVVDYESKEAPGTIIVDPYNHFLYWTISRKKALRYGIGVGKAGFGWSGAATIRMKQEWPAWFPPKEMIERRPELKKYKDGKMDGGIENPLGARALYLWQGNVDTLYRIHGTTEPQSIGRSVSSGCIRMWHQDVIDLYDRVPMNTKVVVLGDAVPDSVKKQMAEAEKKKAG</sequence>
<dbReference type="Pfam" id="PF03734">
    <property type="entry name" value="YkuD"/>
    <property type="match status" value="1"/>
</dbReference>
<evidence type="ECO:0000259" key="10">
    <source>
        <dbReference type="PROSITE" id="PS52029"/>
    </source>
</evidence>
<keyword evidence="8 9" id="KW-0961">Cell wall biogenesis/degradation</keyword>
<keyword evidence="7 9" id="KW-0573">Peptidoglycan synthesis</keyword>
<evidence type="ECO:0000256" key="7">
    <source>
        <dbReference type="ARBA" id="ARBA00022984"/>
    </source>
</evidence>
<reference evidence="12" key="1">
    <citation type="submission" date="2015-08" db="EMBL/GenBank/DDBJ databases">
        <authorList>
            <person name="Varghese N."/>
        </authorList>
    </citation>
    <scope>NUCLEOTIDE SEQUENCE [LARGE SCALE GENOMIC DNA]</scope>
    <source>
        <strain evidence="12">DSM 23407</strain>
    </source>
</reference>
<evidence type="ECO:0000256" key="4">
    <source>
        <dbReference type="ARBA" id="ARBA00022679"/>
    </source>
</evidence>
<dbReference type="InterPro" id="IPR050979">
    <property type="entry name" value="LD-transpeptidase"/>
</dbReference>
<feature type="active site" description="Nucleophile" evidence="9">
    <location>
        <position position="222"/>
    </location>
</feature>
<dbReference type="Proteomes" id="UP000183900">
    <property type="component" value="Unassembled WGS sequence"/>
</dbReference>
<keyword evidence="5" id="KW-0378">Hydrolase</keyword>